<dbReference type="GO" id="GO:0045271">
    <property type="term" value="C:respiratory chain complex I"/>
    <property type="evidence" value="ECO:0007669"/>
    <property type="project" value="InterPro"/>
</dbReference>
<feature type="region of interest" description="Disordered" evidence="2">
    <location>
        <begin position="138"/>
        <end position="192"/>
    </location>
</feature>
<feature type="compositionally biased region" description="Basic and acidic residues" evidence="2">
    <location>
        <begin position="170"/>
        <end position="179"/>
    </location>
</feature>
<accession>A0A067NV38</accession>
<dbReference type="STRING" id="1137138.A0A067NV38"/>
<protein>
    <recommendedName>
        <fullName evidence="5">NADH dehydrogenase [ubiquinone] 1 alpha subcomplex subunit</fullName>
    </recommendedName>
</protein>
<dbReference type="InterPro" id="IPR007763">
    <property type="entry name" value="NDUFA12"/>
</dbReference>
<dbReference type="InParanoid" id="A0A067NV38"/>
<dbReference type="InterPro" id="IPR052618">
    <property type="entry name" value="ComplexI_NDUFA12"/>
</dbReference>
<organism evidence="3 4">
    <name type="scientific">Pleurotus ostreatus (strain PC15)</name>
    <name type="common">Oyster mushroom</name>
    <dbReference type="NCBI Taxonomy" id="1137138"/>
    <lineage>
        <taxon>Eukaryota</taxon>
        <taxon>Fungi</taxon>
        <taxon>Dikarya</taxon>
        <taxon>Basidiomycota</taxon>
        <taxon>Agaricomycotina</taxon>
        <taxon>Agaricomycetes</taxon>
        <taxon>Agaricomycetidae</taxon>
        <taxon>Agaricales</taxon>
        <taxon>Pleurotineae</taxon>
        <taxon>Pleurotaceae</taxon>
        <taxon>Pleurotus</taxon>
    </lineage>
</organism>
<dbReference type="GO" id="GO:0032981">
    <property type="term" value="P:mitochondrial respiratory chain complex I assembly"/>
    <property type="evidence" value="ECO:0007669"/>
    <property type="project" value="TreeGrafter"/>
</dbReference>
<evidence type="ECO:0000313" key="4">
    <source>
        <dbReference type="Proteomes" id="UP000027073"/>
    </source>
</evidence>
<proteinExistence type="inferred from homology"/>
<dbReference type="Proteomes" id="UP000027073">
    <property type="component" value="Unassembled WGS sequence"/>
</dbReference>
<feature type="compositionally biased region" description="Polar residues" evidence="2">
    <location>
        <begin position="183"/>
        <end position="192"/>
    </location>
</feature>
<comment type="similarity">
    <text evidence="1">Belongs to the complex I NDUFA12 subunit family.</text>
</comment>
<evidence type="ECO:0000256" key="1">
    <source>
        <dbReference type="ARBA" id="ARBA00007355"/>
    </source>
</evidence>
<gene>
    <name evidence="3" type="ORF">PLEOSDRAFT_172747</name>
</gene>
<evidence type="ECO:0000313" key="3">
    <source>
        <dbReference type="EMBL" id="KDQ31933.1"/>
    </source>
</evidence>
<dbReference type="HOGENOM" id="CLU_100704_0_0_1"/>
<reference evidence="4" key="1">
    <citation type="journal article" date="2014" name="Proc. Natl. Acad. Sci. U.S.A.">
        <title>Extensive sampling of basidiomycete genomes demonstrates inadequacy of the white-rot/brown-rot paradigm for wood decay fungi.</title>
        <authorList>
            <person name="Riley R."/>
            <person name="Salamov A.A."/>
            <person name="Brown D.W."/>
            <person name="Nagy L.G."/>
            <person name="Floudas D."/>
            <person name="Held B.W."/>
            <person name="Levasseur A."/>
            <person name="Lombard V."/>
            <person name="Morin E."/>
            <person name="Otillar R."/>
            <person name="Lindquist E.A."/>
            <person name="Sun H."/>
            <person name="LaButti K.M."/>
            <person name="Schmutz J."/>
            <person name="Jabbour D."/>
            <person name="Luo H."/>
            <person name="Baker S.E."/>
            <person name="Pisabarro A.G."/>
            <person name="Walton J.D."/>
            <person name="Blanchette R.A."/>
            <person name="Henrissat B."/>
            <person name="Martin F."/>
            <person name="Cullen D."/>
            <person name="Hibbett D.S."/>
            <person name="Grigoriev I.V."/>
        </authorList>
    </citation>
    <scope>NUCLEOTIDE SEQUENCE [LARGE SCALE GENOMIC DNA]</scope>
    <source>
        <strain evidence="4">PC15</strain>
    </source>
</reference>
<evidence type="ECO:0000256" key="2">
    <source>
        <dbReference type="SAM" id="MobiDB-lite"/>
    </source>
</evidence>
<dbReference type="AlphaFoldDB" id="A0A067NV38"/>
<dbReference type="PANTHER" id="PTHR32470:SF2">
    <property type="entry name" value="NADH DEHYDROGENASE [UBIQUINONE] 1 ALPHA SUBCOMPLEX ASSEMBLY FACTOR 2"/>
    <property type="match status" value="1"/>
</dbReference>
<dbReference type="PANTHER" id="PTHR32470">
    <property type="entry name" value="ADH DEHYDROGENASE [UBIQUINONE] 1 ALPHA SUBCOMPLEX ASSEMBLY FACTOR 2"/>
    <property type="match status" value="1"/>
</dbReference>
<name>A0A067NV38_PLEO1</name>
<dbReference type="VEuPathDB" id="FungiDB:PLEOSDRAFT_172747"/>
<evidence type="ECO:0008006" key="5">
    <source>
        <dbReference type="Google" id="ProtNLM"/>
    </source>
</evidence>
<sequence length="192" mass="22075">MSFLRRLWNMVGISKPTRFVGGDLEGNRYYEWANPNNASRTRRSVKYYKEDDMWLYVGGQKRLAVQWSSWLSHTRAHPPTIEELQADVLRQQKVQHNAALIEAKEQHERQEALRIGGGVPPAISDSDYRAEPYASHEAFNPQRLTANESNRTTSNTPLSRGNDLSPPDPRPNDARHVDDTIPWTPQSKRSRI</sequence>
<dbReference type="Pfam" id="PF05071">
    <property type="entry name" value="NDUFA12"/>
    <property type="match status" value="1"/>
</dbReference>
<dbReference type="EMBL" id="KL198005">
    <property type="protein sequence ID" value="KDQ31933.1"/>
    <property type="molecule type" value="Genomic_DNA"/>
</dbReference>
<dbReference type="OrthoDB" id="10255576at2759"/>
<dbReference type="GO" id="GO:0005739">
    <property type="term" value="C:mitochondrion"/>
    <property type="evidence" value="ECO:0007669"/>
    <property type="project" value="TreeGrafter"/>
</dbReference>
<feature type="compositionally biased region" description="Polar residues" evidence="2">
    <location>
        <begin position="142"/>
        <end position="159"/>
    </location>
</feature>